<dbReference type="Pfam" id="PF12850">
    <property type="entry name" value="Metallophos_2"/>
    <property type="match status" value="1"/>
</dbReference>
<dbReference type="PIRSF" id="PIRSF000883">
    <property type="entry name" value="Pesterase_MJ0912"/>
    <property type="match status" value="1"/>
</dbReference>
<protein>
    <submittedName>
        <fullName evidence="3">Metallophosphoesterase</fullName>
    </submittedName>
</protein>
<dbReference type="Gene3D" id="3.60.21.10">
    <property type="match status" value="1"/>
</dbReference>
<reference evidence="3" key="1">
    <citation type="journal article" date="2020" name="mSystems">
        <title>Genome- and Community-Level Interaction Insights into Carbon Utilization and Element Cycling Functions of Hydrothermarchaeota in Hydrothermal Sediment.</title>
        <authorList>
            <person name="Zhou Z."/>
            <person name="Liu Y."/>
            <person name="Xu W."/>
            <person name="Pan J."/>
            <person name="Luo Z.H."/>
            <person name="Li M."/>
        </authorList>
    </citation>
    <scope>NUCLEOTIDE SEQUENCE [LARGE SCALE GENOMIC DNA]</scope>
    <source>
        <strain evidence="3">SpSt-81</strain>
    </source>
</reference>
<gene>
    <name evidence="3" type="ORF">ENW00_01555</name>
</gene>
<dbReference type="AlphaFoldDB" id="A0A7C3RL30"/>
<accession>A0A7C3RL30</accession>
<dbReference type="GO" id="GO:0016791">
    <property type="term" value="F:phosphatase activity"/>
    <property type="evidence" value="ECO:0007669"/>
    <property type="project" value="TreeGrafter"/>
</dbReference>
<dbReference type="InterPro" id="IPR050126">
    <property type="entry name" value="Ap4A_hydrolase"/>
</dbReference>
<dbReference type="PANTHER" id="PTHR42850">
    <property type="entry name" value="METALLOPHOSPHOESTERASE"/>
    <property type="match status" value="1"/>
</dbReference>
<evidence type="ECO:0000313" key="3">
    <source>
        <dbReference type="EMBL" id="HFX12836.1"/>
    </source>
</evidence>
<feature type="domain" description="Calcineurin-like phosphoesterase" evidence="2">
    <location>
        <begin position="1"/>
        <end position="205"/>
    </location>
</feature>
<dbReference type="InterPro" id="IPR024654">
    <property type="entry name" value="Calcineurin-like_PHP_lpxH"/>
</dbReference>
<dbReference type="InterPro" id="IPR029052">
    <property type="entry name" value="Metallo-depent_PP-like"/>
</dbReference>
<dbReference type="InterPro" id="IPR011152">
    <property type="entry name" value="Pesterase_MJ0912"/>
</dbReference>
<name>A0A7C3RL30_DICTH</name>
<sequence>MKIGIISDIHANLPALEKVYSELEKEVDEIYFLGDIVGYGPYPNECMEYLNKFGYSVLGNHDAAVVDLRTYDDFNPYAQFAIDWTKERLSWENIEKLKKLPLIIENNNFCLVHGSIREPLDEYLINYYSVLANFEIMDENICFFGHSHLAGVFVYSDKEIYYVNFSEGGELKLQKNSKYLINPGSVGQPRDGNWKASFVIYDVDKKILKFKRVEYDVGKIQNYMKLLGFPKQLWERLQYGR</sequence>
<comment type="similarity">
    <text evidence="1">Belongs to the metallophosphoesterase superfamily. YfcE family.</text>
</comment>
<dbReference type="SUPFAM" id="SSF56300">
    <property type="entry name" value="Metallo-dependent phosphatases"/>
    <property type="match status" value="1"/>
</dbReference>
<dbReference type="GO" id="GO:0005737">
    <property type="term" value="C:cytoplasm"/>
    <property type="evidence" value="ECO:0007669"/>
    <property type="project" value="TreeGrafter"/>
</dbReference>
<dbReference type="PANTHER" id="PTHR42850:SF2">
    <property type="entry name" value="BLL5683 PROTEIN"/>
    <property type="match status" value="1"/>
</dbReference>
<evidence type="ECO:0000259" key="2">
    <source>
        <dbReference type="Pfam" id="PF12850"/>
    </source>
</evidence>
<dbReference type="EMBL" id="DTIN01000009">
    <property type="protein sequence ID" value="HFX12836.1"/>
    <property type="molecule type" value="Genomic_DNA"/>
</dbReference>
<proteinExistence type="inferred from homology"/>
<comment type="caution">
    <text evidence="3">The sequence shown here is derived from an EMBL/GenBank/DDBJ whole genome shotgun (WGS) entry which is preliminary data.</text>
</comment>
<evidence type="ECO:0000256" key="1">
    <source>
        <dbReference type="ARBA" id="ARBA00008950"/>
    </source>
</evidence>
<organism evidence="3">
    <name type="scientific">Dictyoglomus thermophilum</name>
    <dbReference type="NCBI Taxonomy" id="14"/>
    <lineage>
        <taxon>Bacteria</taxon>
        <taxon>Pseudomonadati</taxon>
        <taxon>Dictyoglomota</taxon>
        <taxon>Dictyoglomia</taxon>
        <taxon>Dictyoglomales</taxon>
        <taxon>Dictyoglomaceae</taxon>
        <taxon>Dictyoglomus</taxon>
    </lineage>
</organism>